<dbReference type="CDD" id="cd00200">
    <property type="entry name" value="WD40"/>
    <property type="match status" value="1"/>
</dbReference>
<dbReference type="Gene3D" id="2.130.10.10">
    <property type="entry name" value="YVTN repeat-like/Quinoprotein amine dehydrogenase"/>
    <property type="match status" value="2"/>
</dbReference>
<evidence type="ECO:0000256" key="2">
    <source>
        <dbReference type="ARBA" id="ARBA00009435"/>
    </source>
</evidence>
<dbReference type="CDD" id="cd08044">
    <property type="entry name" value="TAF5_NTD2"/>
    <property type="match status" value="1"/>
</dbReference>
<keyword evidence="12" id="KW-1185">Reference proteome</keyword>
<reference evidence="11 12" key="1">
    <citation type="submission" date="2022-12" db="EMBL/GenBank/DDBJ databases">
        <title>Chromosome-level genome of Tegillarca granosa.</title>
        <authorList>
            <person name="Kim J."/>
        </authorList>
    </citation>
    <scope>NUCLEOTIDE SEQUENCE [LARGE SCALE GENOMIC DNA]</scope>
    <source>
        <strain evidence="11">Teg-2019</strain>
        <tissue evidence="11">Adductor muscle</tissue>
    </source>
</reference>
<dbReference type="InterPro" id="IPR037264">
    <property type="entry name" value="TFIID_NTD2_sf"/>
</dbReference>
<evidence type="ECO:0000256" key="5">
    <source>
        <dbReference type="ARBA" id="ARBA00023015"/>
    </source>
</evidence>
<dbReference type="InterPro" id="IPR001680">
    <property type="entry name" value="WD40_rpt"/>
</dbReference>
<comment type="similarity">
    <text evidence="2">Belongs to the WD repeat TAF5 family.</text>
</comment>
<keyword evidence="4" id="KW-0677">Repeat</keyword>
<dbReference type="SMART" id="SM00320">
    <property type="entry name" value="WD40"/>
    <property type="match status" value="6"/>
</dbReference>
<feature type="repeat" description="WD" evidence="8">
    <location>
        <begin position="487"/>
        <end position="528"/>
    </location>
</feature>
<dbReference type="PROSITE" id="PS00678">
    <property type="entry name" value="WD_REPEATS_1"/>
    <property type="match status" value="2"/>
</dbReference>
<dbReference type="InterPro" id="IPR006594">
    <property type="entry name" value="LisH"/>
</dbReference>
<feature type="domain" description="TFIID subunit TAF5 NTD2" evidence="10">
    <location>
        <begin position="116"/>
        <end position="244"/>
    </location>
</feature>
<dbReference type="InterPro" id="IPR036322">
    <property type="entry name" value="WD40_repeat_dom_sf"/>
</dbReference>
<evidence type="ECO:0000313" key="12">
    <source>
        <dbReference type="Proteomes" id="UP001217089"/>
    </source>
</evidence>
<dbReference type="PANTHER" id="PTHR19879">
    <property type="entry name" value="TRANSCRIPTION INITIATION FACTOR TFIID"/>
    <property type="match status" value="1"/>
</dbReference>
<dbReference type="Pfam" id="PF00400">
    <property type="entry name" value="WD40"/>
    <property type="match status" value="6"/>
</dbReference>
<dbReference type="PROSITE" id="PS50294">
    <property type="entry name" value="WD_REPEATS_REGION"/>
    <property type="match status" value="5"/>
</dbReference>
<evidence type="ECO:0000256" key="1">
    <source>
        <dbReference type="ARBA" id="ARBA00004123"/>
    </source>
</evidence>
<name>A0ABQ9FU63_TEGGR</name>
<dbReference type="SUPFAM" id="SSF50978">
    <property type="entry name" value="WD40 repeat-like"/>
    <property type="match status" value="1"/>
</dbReference>
<feature type="repeat" description="WD" evidence="8">
    <location>
        <begin position="529"/>
        <end position="561"/>
    </location>
</feature>
<dbReference type="Proteomes" id="UP001217089">
    <property type="component" value="Unassembled WGS sequence"/>
</dbReference>
<evidence type="ECO:0000256" key="8">
    <source>
        <dbReference type="PROSITE-ProRule" id="PRU00221"/>
    </source>
</evidence>
<evidence type="ECO:0000313" key="11">
    <source>
        <dbReference type="EMBL" id="KAJ8320808.1"/>
    </source>
</evidence>
<keyword evidence="7" id="KW-0539">Nucleus</keyword>
<gene>
    <name evidence="11" type="ORF">KUTeg_002395</name>
</gene>
<dbReference type="SUPFAM" id="SSF160897">
    <property type="entry name" value="Taf5 N-terminal domain-like"/>
    <property type="match status" value="1"/>
</dbReference>
<feature type="compositionally biased region" description="Basic and acidic residues" evidence="9">
    <location>
        <begin position="313"/>
        <end position="323"/>
    </location>
</feature>
<keyword evidence="3 8" id="KW-0853">WD repeat</keyword>
<protein>
    <recommendedName>
        <fullName evidence="10">TFIID subunit TAF5 NTD2 domain-containing protein</fullName>
    </recommendedName>
</protein>
<dbReference type="InterPro" id="IPR020472">
    <property type="entry name" value="WD40_PAC1"/>
</dbReference>
<feature type="repeat" description="WD" evidence="8">
    <location>
        <begin position="571"/>
        <end position="612"/>
    </location>
</feature>
<dbReference type="InterPro" id="IPR019775">
    <property type="entry name" value="WD40_repeat_CS"/>
</dbReference>
<dbReference type="PRINTS" id="PR00320">
    <property type="entry name" value="GPROTEINBRPT"/>
</dbReference>
<dbReference type="Pfam" id="PF04494">
    <property type="entry name" value="TFIID_NTD2"/>
    <property type="match status" value="1"/>
</dbReference>
<keyword evidence="5" id="KW-0805">Transcription regulation</keyword>
<dbReference type="SMART" id="SM00667">
    <property type="entry name" value="LisH"/>
    <property type="match status" value="1"/>
</dbReference>
<dbReference type="PROSITE" id="PS50082">
    <property type="entry name" value="WD_REPEATS_2"/>
    <property type="match status" value="5"/>
</dbReference>
<comment type="caution">
    <text evidence="11">The sequence shown here is derived from an EMBL/GenBank/DDBJ whole genome shotgun (WGS) entry which is preliminary data.</text>
</comment>
<dbReference type="InterPro" id="IPR015943">
    <property type="entry name" value="WD40/YVTN_repeat-like_dom_sf"/>
</dbReference>
<dbReference type="PROSITE" id="PS50896">
    <property type="entry name" value="LISH"/>
    <property type="match status" value="1"/>
</dbReference>
<evidence type="ECO:0000256" key="3">
    <source>
        <dbReference type="ARBA" id="ARBA00022574"/>
    </source>
</evidence>
<evidence type="ECO:0000259" key="10">
    <source>
        <dbReference type="Pfam" id="PF04494"/>
    </source>
</evidence>
<dbReference type="Gene3D" id="1.25.40.500">
    <property type="entry name" value="TFIID subunit TAF5, NTD2 domain"/>
    <property type="match status" value="1"/>
</dbReference>
<feature type="region of interest" description="Disordered" evidence="9">
    <location>
        <begin position="290"/>
        <end position="331"/>
    </location>
</feature>
<dbReference type="InterPro" id="IPR007582">
    <property type="entry name" value="TFIID_NTD2"/>
</dbReference>
<feature type="repeat" description="WD" evidence="8">
    <location>
        <begin position="613"/>
        <end position="647"/>
    </location>
</feature>
<feature type="repeat" description="WD" evidence="8">
    <location>
        <begin position="445"/>
        <end position="478"/>
    </location>
</feature>
<dbReference type="PANTHER" id="PTHR19879:SF1">
    <property type="entry name" value="CANNONBALL-RELATED"/>
    <property type="match status" value="1"/>
</dbReference>
<proteinExistence type="inferred from homology"/>
<accession>A0ABQ9FU63</accession>
<evidence type="ECO:0000256" key="4">
    <source>
        <dbReference type="ARBA" id="ARBA00022737"/>
    </source>
</evidence>
<evidence type="ECO:0000256" key="7">
    <source>
        <dbReference type="ARBA" id="ARBA00023242"/>
    </source>
</evidence>
<evidence type="ECO:0000256" key="9">
    <source>
        <dbReference type="SAM" id="MobiDB-lite"/>
    </source>
</evidence>
<organism evidence="11 12">
    <name type="scientific">Tegillarca granosa</name>
    <name type="common">Malaysian cockle</name>
    <name type="synonym">Anadara granosa</name>
    <dbReference type="NCBI Taxonomy" id="220873"/>
    <lineage>
        <taxon>Eukaryota</taxon>
        <taxon>Metazoa</taxon>
        <taxon>Spiralia</taxon>
        <taxon>Lophotrochozoa</taxon>
        <taxon>Mollusca</taxon>
        <taxon>Bivalvia</taxon>
        <taxon>Autobranchia</taxon>
        <taxon>Pteriomorphia</taxon>
        <taxon>Arcoida</taxon>
        <taxon>Arcoidea</taxon>
        <taxon>Arcidae</taxon>
        <taxon>Tegillarca</taxon>
    </lineage>
</organism>
<dbReference type="EMBL" id="JARBDR010000141">
    <property type="protein sequence ID" value="KAJ8320808.1"/>
    <property type="molecule type" value="Genomic_DNA"/>
</dbReference>
<sequence>MYRNYTEYNFTCVYIYGCSESTVFQNMASNTQNVTPGTASVGIPGMSGLHDTPKADFSDKQTLLAVLQFLKKNNLKETENLLKREAGIKDDDVKPQSVTSTESDVSHALAAYKSSDDPSLYGDYYTDLKAFIESCLDVHKVELSTILYPVFVHMYLELVYNEHEKYAQSFFIKFHGDQEGYYQEDLKQLSTVTKKEHMKGNQLMENFKASKFTIKMSRDSYNHLKRHLQEKEMKPLLNIIQEHLFIDVFDGVPRNKQQIQSTSGAILGESEREANKAKVYYGLLKEPDINIPMEEEDEPPEGDDKPKKKKVKKDPLLMKKSKNDPNAPAITRIPLPELKDQDKMEKINAFREAMKRVKVGKDNLPSICFYTLTNSFQGVTCIEVTEDSSLLSAGFADSSIRVFTVSPNKLRGMKPPNELEIIDKEADDVLERMMDDRTSTDYKLLLGHSGPVYATSFSPDRRYLISASEDGTIRLWSLLLWSNLVCYKGHNFPVWDVKFSPHGHYFASCGHDRTARLWSMDHPQPLRVYSGHLSDVDTVQFHPNSNYLATGSTDRVIRIWDNLTGGCVRILTGHKGTVHVLSFSPDGRFLASSGADTNIFLWDIATGNLMACMKGHTETVYCLCFCRDGGVLASGGIDNSIRLWNIQKVLQDHDTESDANIPSTVNVNENPNLSLGVFPTKATPVLSVHFTRRNLLLASGPLQL</sequence>
<evidence type="ECO:0000256" key="6">
    <source>
        <dbReference type="ARBA" id="ARBA00023163"/>
    </source>
</evidence>
<comment type="subcellular location">
    <subcellularLocation>
        <location evidence="1">Nucleus</location>
    </subcellularLocation>
</comment>
<keyword evidence="6" id="KW-0804">Transcription</keyword>